<dbReference type="STRING" id="880526.GCA_000427365_00373"/>
<gene>
    <name evidence="1" type="ORF">NCTC11190_01074</name>
</gene>
<accession>A0A379MSI9</accession>
<evidence type="ECO:0000313" key="2">
    <source>
        <dbReference type="Proteomes" id="UP000255233"/>
    </source>
</evidence>
<proteinExistence type="predicted"/>
<reference evidence="1 2" key="1">
    <citation type="submission" date="2018-06" db="EMBL/GenBank/DDBJ databases">
        <authorList>
            <consortium name="Pathogen Informatics"/>
            <person name="Doyle S."/>
        </authorList>
    </citation>
    <scope>NUCLEOTIDE SEQUENCE [LARGE SCALE GENOMIC DNA]</scope>
    <source>
        <strain evidence="1 2">NCTC11190</strain>
    </source>
</reference>
<organism evidence="1 2">
    <name type="scientific">Rikenella microfusus</name>
    <dbReference type="NCBI Taxonomy" id="28139"/>
    <lineage>
        <taxon>Bacteria</taxon>
        <taxon>Pseudomonadati</taxon>
        <taxon>Bacteroidota</taxon>
        <taxon>Bacteroidia</taxon>
        <taxon>Bacteroidales</taxon>
        <taxon>Rikenellaceae</taxon>
        <taxon>Rikenella</taxon>
    </lineage>
</organism>
<dbReference type="Proteomes" id="UP000255233">
    <property type="component" value="Unassembled WGS sequence"/>
</dbReference>
<sequence>MRKGHQTRNQAGNIVLADPRIHRYYVALNDEENEKFLAMFRRTQARNAADFIRARIFG</sequence>
<dbReference type="AlphaFoldDB" id="A0A379MSI9"/>
<dbReference type="EMBL" id="UGVL01000001">
    <property type="protein sequence ID" value="SUE33860.1"/>
    <property type="molecule type" value="Genomic_DNA"/>
</dbReference>
<evidence type="ECO:0000313" key="1">
    <source>
        <dbReference type="EMBL" id="SUE33860.1"/>
    </source>
</evidence>
<protein>
    <submittedName>
        <fullName evidence="1">Uncharacterized protein</fullName>
    </submittedName>
</protein>
<name>A0A379MSI9_9BACT</name>
<keyword evidence="2" id="KW-1185">Reference proteome</keyword>
<dbReference type="InterPro" id="IPR045788">
    <property type="entry name" value="MobC_2"/>
</dbReference>
<dbReference type="Pfam" id="PF19514">
    <property type="entry name" value="MobC_2"/>
    <property type="match status" value="1"/>
</dbReference>